<dbReference type="Proteomes" id="UP001062901">
    <property type="component" value="Unassembled WGS sequence"/>
</dbReference>
<dbReference type="SMART" id="SM00564">
    <property type="entry name" value="PQQ"/>
    <property type="match status" value="5"/>
</dbReference>
<protein>
    <submittedName>
        <fullName evidence="3">PQQ-containing dehydrogenase 2</fullName>
    </submittedName>
</protein>
<feature type="region of interest" description="Disordered" evidence="1">
    <location>
        <begin position="1"/>
        <end position="23"/>
    </location>
</feature>
<evidence type="ECO:0000313" key="3">
    <source>
        <dbReference type="EMBL" id="GBQ04766.1"/>
    </source>
</evidence>
<dbReference type="InterPro" id="IPR002372">
    <property type="entry name" value="PQQ_rpt_dom"/>
</dbReference>
<name>A0ABQ0NZG4_9PROT</name>
<dbReference type="PANTHER" id="PTHR34512">
    <property type="entry name" value="CELL SURFACE PROTEIN"/>
    <property type="match status" value="1"/>
</dbReference>
<dbReference type="InterPro" id="IPR018391">
    <property type="entry name" value="PQQ_b-propeller_rpt"/>
</dbReference>
<feature type="domain" description="Pyrrolo-quinoline quinone repeat" evidence="2">
    <location>
        <begin position="114"/>
        <end position="348"/>
    </location>
</feature>
<dbReference type="Pfam" id="PF13360">
    <property type="entry name" value="PQQ_2"/>
    <property type="match status" value="1"/>
</dbReference>
<gene>
    <name evidence="3" type="ORF">AA15669_0135</name>
</gene>
<evidence type="ECO:0000256" key="1">
    <source>
        <dbReference type="SAM" id="MobiDB-lite"/>
    </source>
</evidence>
<accession>A0ABQ0NZG4</accession>
<dbReference type="Gene3D" id="2.130.10.10">
    <property type="entry name" value="YVTN repeat-like/Quinoprotein amine dehydrogenase"/>
    <property type="match status" value="1"/>
</dbReference>
<organism evidence="3 4">
    <name type="scientific">Saccharibacter floricola DSM 15669</name>
    <dbReference type="NCBI Taxonomy" id="1123227"/>
    <lineage>
        <taxon>Bacteria</taxon>
        <taxon>Pseudomonadati</taxon>
        <taxon>Pseudomonadota</taxon>
        <taxon>Alphaproteobacteria</taxon>
        <taxon>Acetobacterales</taxon>
        <taxon>Acetobacteraceae</taxon>
        <taxon>Saccharibacter</taxon>
    </lineage>
</organism>
<comment type="caution">
    <text evidence="3">The sequence shown here is derived from an EMBL/GenBank/DDBJ whole genome shotgun (WGS) entry which is preliminary data.</text>
</comment>
<dbReference type="InterPro" id="IPR011047">
    <property type="entry name" value="Quinoprotein_ADH-like_sf"/>
</dbReference>
<dbReference type="PANTHER" id="PTHR34512:SF30">
    <property type="entry name" value="OUTER MEMBRANE PROTEIN ASSEMBLY FACTOR BAMB"/>
    <property type="match status" value="1"/>
</dbReference>
<dbReference type="InterPro" id="IPR015943">
    <property type="entry name" value="WD40/YVTN_repeat-like_dom_sf"/>
</dbReference>
<dbReference type="SUPFAM" id="SSF50998">
    <property type="entry name" value="Quinoprotein alcohol dehydrogenase-like"/>
    <property type="match status" value="1"/>
</dbReference>
<proteinExistence type="predicted"/>
<dbReference type="EMBL" id="BAQD01000001">
    <property type="protein sequence ID" value="GBQ04766.1"/>
    <property type="molecule type" value="Genomic_DNA"/>
</dbReference>
<reference evidence="3" key="1">
    <citation type="submission" date="2013-04" db="EMBL/GenBank/DDBJ databases">
        <title>The genome sequencing project of 58 acetic acid bacteria.</title>
        <authorList>
            <person name="Okamoto-Kainuma A."/>
            <person name="Ishikawa M."/>
            <person name="Umino S."/>
            <person name="Koizumi Y."/>
            <person name="Shiwa Y."/>
            <person name="Yoshikawa H."/>
            <person name="Matsutani M."/>
            <person name="Matsushita K."/>
        </authorList>
    </citation>
    <scope>NUCLEOTIDE SEQUENCE</scope>
    <source>
        <strain evidence="3">DSM 15669</strain>
    </source>
</reference>
<keyword evidence="4" id="KW-1185">Reference proteome</keyword>
<sequence length="431" mass="45937">MFEDDPRKPALPGRRSDVLSTGAGLSVSQKNTASITLPAVENVTQWSQDGRTPSHEAVNARWTGVQKAWTHSIGAQVDPMSLLALVAIIPNEHGALQSPPVIGNQRMFTIDAQGHVRAWSWPQLSLQWHLQPARHTRSTNIGGGLALDGNTLYIVDGVSQALAVDAATGRQKWSVDLITPGRSAPAIVNGLMVFSTIDERLYALETATGRQAWSYQATEVSTGILGQATPAIVNGIVLAGFGSGDLVALRATSGEVVWSDSLGGGNGLGAMLDFACVRGAPVIVGGTAYAVSMSQVMVAIDMRSGRRLWEREVSSQNPLCVCGDWLYVVSLDQQIACLDRLTGQVRWVTQLRRFENEQAQKGSVQWVGPLLVENKIVCFSSLPEDGMVVVDAITGKVEGSSSIPASCQVQPIVCDGKVLALTQDGVLRAYG</sequence>
<evidence type="ECO:0000259" key="2">
    <source>
        <dbReference type="Pfam" id="PF13360"/>
    </source>
</evidence>
<evidence type="ECO:0000313" key="4">
    <source>
        <dbReference type="Proteomes" id="UP001062901"/>
    </source>
</evidence>